<dbReference type="InterPro" id="IPR009057">
    <property type="entry name" value="Homeodomain-like_sf"/>
</dbReference>
<keyword evidence="3" id="KW-1185">Reference proteome</keyword>
<dbReference type="AlphaFoldDB" id="A0A1M5JRL6"/>
<evidence type="ECO:0000313" key="3">
    <source>
        <dbReference type="Proteomes" id="UP000199758"/>
    </source>
</evidence>
<proteinExistence type="inferred from homology"/>
<dbReference type="Pfam" id="PF01527">
    <property type="entry name" value="HTH_Tnp_1"/>
    <property type="match status" value="1"/>
</dbReference>
<dbReference type="GO" id="GO:0004803">
    <property type="term" value="F:transposase activity"/>
    <property type="evidence" value="ECO:0007669"/>
    <property type="project" value="InterPro"/>
</dbReference>
<evidence type="ECO:0000256" key="1">
    <source>
        <dbReference type="ARBA" id="ARBA00009964"/>
    </source>
</evidence>
<dbReference type="SUPFAM" id="SSF46689">
    <property type="entry name" value="Homeodomain-like"/>
    <property type="match status" value="1"/>
</dbReference>
<reference evidence="2 3" key="1">
    <citation type="submission" date="2016-11" db="EMBL/GenBank/DDBJ databases">
        <authorList>
            <person name="Jaros S."/>
            <person name="Januszkiewicz K."/>
            <person name="Wedrychowicz H."/>
        </authorList>
    </citation>
    <scope>NUCLEOTIDE SEQUENCE [LARGE SCALE GENOMIC DNA]</scope>
    <source>
        <strain evidence="2 3">CGMCC 1.7049</strain>
    </source>
</reference>
<dbReference type="STRING" id="490188.SAMN04488068_0133"/>
<evidence type="ECO:0000313" key="2">
    <source>
        <dbReference type="EMBL" id="SHG42603.1"/>
    </source>
</evidence>
<dbReference type="Proteomes" id="UP000199758">
    <property type="component" value="Unassembled WGS sequence"/>
</dbReference>
<sequence length="212" mass="22003">MSKRRKFSSQFKQGAVEQVQQPGINCAQVARELGNGANLLTRWRREAEAEAPAFVVEAADWSSAASRSFAIEGAGAESALGNRLVPRLGRPGRLGELGGGHRLPHTRAAGLASVTHGPCNDGQCCPGASADRSVRDPGARSGAVSTAIRQWLGLHESALHGAGSQLRSEAGIHHAALPTAERHGGACDPIAEGAMRAPASLRNPAACQPTDQ</sequence>
<accession>A0A1M5JRL6</accession>
<dbReference type="EMBL" id="FQWZ01000001">
    <property type="protein sequence ID" value="SHG42603.1"/>
    <property type="molecule type" value="Genomic_DNA"/>
</dbReference>
<dbReference type="InterPro" id="IPR002514">
    <property type="entry name" value="Transposase_8"/>
</dbReference>
<dbReference type="GO" id="GO:0006313">
    <property type="term" value="P:DNA transposition"/>
    <property type="evidence" value="ECO:0007669"/>
    <property type="project" value="InterPro"/>
</dbReference>
<name>A0A1M5JRL6_9GAMM</name>
<dbReference type="GO" id="GO:0003677">
    <property type="term" value="F:DNA binding"/>
    <property type="evidence" value="ECO:0007669"/>
    <property type="project" value="InterPro"/>
</dbReference>
<organism evidence="2 3">
    <name type="scientific">Hydrocarboniphaga daqingensis</name>
    <dbReference type="NCBI Taxonomy" id="490188"/>
    <lineage>
        <taxon>Bacteria</taxon>
        <taxon>Pseudomonadati</taxon>
        <taxon>Pseudomonadota</taxon>
        <taxon>Gammaproteobacteria</taxon>
        <taxon>Nevskiales</taxon>
        <taxon>Nevskiaceae</taxon>
        <taxon>Hydrocarboniphaga</taxon>
    </lineage>
</organism>
<comment type="similarity">
    <text evidence="1">Belongs to the transposase 8 family.</text>
</comment>
<gene>
    <name evidence="2" type="ORF">SAMN04488068_0133</name>
</gene>
<protein>
    <submittedName>
        <fullName evidence="2">Transposase</fullName>
    </submittedName>
</protein>